<dbReference type="SUPFAM" id="SSF53474">
    <property type="entry name" value="alpha/beta-Hydrolases"/>
    <property type="match status" value="1"/>
</dbReference>
<dbReference type="InterPro" id="IPR029058">
    <property type="entry name" value="AB_hydrolase_fold"/>
</dbReference>
<dbReference type="OrthoDB" id="9157427at2"/>
<gene>
    <name evidence="1" type="ORF">FXB38_39955</name>
</gene>
<reference evidence="1 2" key="1">
    <citation type="submission" date="2019-08" db="EMBL/GenBank/DDBJ databases">
        <title>Bradyrhizobium hipponensis sp. nov., a rhizobium isolated from a Lupinus angustifolius root nodule in Tunisia.</title>
        <authorList>
            <person name="Off K."/>
            <person name="Rejili M."/>
            <person name="Mars M."/>
            <person name="Brachmann A."/>
            <person name="Marin M."/>
        </authorList>
    </citation>
    <scope>NUCLEOTIDE SEQUENCE [LARGE SCALE GENOMIC DNA]</scope>
    <source>
        <strain evidence="1 2">CTAW11</strain>
    </source>
</reference>
<evidence type="ECO:0000313" key="2">
    <source>
        <dbReference type="Proteomes" id="UP000324853"/>
    </source>
</evidence>
<protein>
    <recommendedName>
        <fullName evidence="3">Alpha/beta hydrolase</fullName>
    </recommendedName>
</protein>
<accession>A0A5S4W257</accession>
<comment type="caution">
    <text evidence="1">The sequence shown here is derived from an EMBL/GenBank/DDBJ whole genome shotgun (WGS) entry which is preliminary data.</text>
</comment>
<dbReference type="AlphaFoldDB" id="A0A5S4W257"/>
<dbReference type="Gene3D" id="3.40.50.1820">
    <property type="entry name" value="alpha/beta hydrolase"/>
    <property type="match status" value="1"/>
</dbReference>
<keyword evidence="2" id="KW-1185">Reference proteome</keyword>
<dbReference type="EMBL" id="VSSR01000108">
    <property type="protein sequence ID" value="TYL71435.1"/>
    <property type="molecule type" value="Genomic_DNA"/>
</dbReference>
<proteinExistence type="predicted"/>
<evidence type="ECO:0008006" key="3">
    <source>
        <dbReference type="Google" id="ProtNLM"/>
    </source>
</evidence>
<evidence type="ECO:0000313" key="1">
    <source>
        <dbReference type="EMBL" id="TYL71435.1"/>
    </source>
</evidence>
<dbReference type="Proteomes" id="UP000324853">
    <property type="component" value="Unassembled WGS sequence"/>
</dbReference>
<name>A0A5S4W257_9BRAD</name>
<sequence length="361" mass="39351">MGTTPTQHDLDGLLPSEFLVEASGVPAIAYVRAGSPGSPTIVGLPGGGHLARVFYGHPGSRAEDFLDYWLEKSGFGLIALSYPSDHRVFRRRLPDLTVTDWGNAAAAITAEIIKTRGLRGPTVPIGWSMAGRAFRAFNVAARSADLDMPGFIALAAFPPMPGMVRVDPKGEPFTVEGFWRTGCDDAGLSARNESFLRDINWGETELIDAAAYAEYYIVNTPIRLRGEPNQRAGLERNSLLDTIADLGTFAYPDYPFTGVIAPTRISDARHALTDQATWGFLNSQKLFSEYSAANSMPALDGAWSQLRELALQLPTRLCRYVEGAHFFFVGRDGAAQTALHIEDLCKQLEDLQVTMARLLAP</sequence>
<organism evidence="1 2">
    <name type="scientific">Bradyrhizobium cytisi</name>
    <dbReference type="NCBI Taxonomy" id="515489"/>
    <lineage>
        <taxon>Bacteria</taxon>
        <taxon>Pseudomonadati</taxon>
        <taxon>Pseudomonadota</taxon>
        <taxon>Alphaproteobacteria</taxon>
        <taxon>Hyphomicrobiales</taxon>
        <taxon>Nitrobacteraceae</taxon>
        <taxon>Bradyrhizobium</taxon>
    </lineage>
</organism>